<dbReference type="InterPro" id="IPR015796">
    <property type="entry name" value="Impact_YigZ-like"/>
</dbReference>
<dbReference type="OrthoDB" id="9813771at2"/>
<comment type="similarity">
    <text evidence="1">Belongs to the IMPACT family.</text>
</comment>
<dbReference type="EMBL" id="FOIF01000029">
    <property type="protein sequence ID" value="SES99650.1"/>
    <property type="molecule type" value="Genomic_DNA"/>
</dbReference>
<dbReference type="InterPro" id="IPR023582">
    <property type="entry name" value="Impact"/>
</dbReference>
<dbReference type="Pfam" id="PF09186">
    <property type="entry name" value="DUF1949"/>
    <property type="match status" value="1"/>
</dbReference>
<dbReference type="SUPFAM" id="SSF54980">
    <property type="entry name" value="EF-G C-terminal domain-like"/>
    <property type="match status" value="1"/>
</dbReference>
<keyword evidence="5" id="KW-1185">Reference proteome</keyword>
<dbReference type="GO" id="GO:0006446">
    <property type="term" value="P:regulation of translational initiation"/>
    <property type="evidence" value="ECO:0007669"/>
    <property type="project" value="TreeGrafter"/>
</dbReference>
<dbReference type="PROSITE" id="PS00910">
    <property type="entry name" value="UPF0029"/>
    <property type="match status" value="1"/>
</dbReference>
<dbReference type="InterPro" id="IPR020568">
    <property type="entry name" value="Ribosomal_Su5_D2-typ_SF"/>
</dbReference>
<dbReference type="STRING" id="1120990.SAMN03080614_102915"/>
<dbReference type="InterPro" id="IPR020569">
    <property type="entry name" value="UPF0029_Impact_CS"/>
</dbReference>
<dbReference type="Gene3D" id="3.30.230.30">
    <property type="entry name" value="Impact, N-terminal domain"/>
    <property type="match status" value="1"/>
</dbReference>
<name>A0A1I0B138_9FIRM</name>
<dbReference type="NCBIfam" id="TIGR00257">
    <property type="entry name" value="IMPACT_YIGZ"/>
    <property type="match status" value="1"/>
</dbReference>
<evidence type="ECO:0000259" key="2">
    <source>
        <dbReference type="Pfam" id="PF01205"/>
    </source>
</evidence>
<organism evidence="4 5">
    <name type="scientific">Anaerobranca gottschalkii DSM 13577</name>
    <dbReference type="NCBI Taxonomy" id="1120990"/>
    <lineage>
        <taxon>Bacteria</taxon>
        <taxon>Bacillati</taxon>
        <taxon>Bacillota</taxon>
        <taxon>Clostridia</taxon>
        <taxon>Eubacteriales</taxon>
        <taxon>Proteinivoracaceae</taxon>
        <taxon>Anaerobranca</taxon>
    </lineage>
</organism>
<dbReference type="RefSeq" id="WP_091350911.1">
    <property type="nucleotide sequence ID" value="NZ_FOIF01000029.1"/>
</dbReference>
<accession>A0A1I0B138</accession>
<dbReference type="InterPro" id="IPR035647">
    <property type="entry name" value="EFG_III/V"/>
</dbReference>
<reference evidence="5" key="1">
    <citation type="submission" date="2016-10" db="EMBL/GenBank/DDBJ databases">
        <authorList>
            <person name="Varghese N."/>
            <person name="Submissions S."/>
        </authorList>
    </citation>
    <scope>NUCLEOTIDE SEQUENCE [LARGE SCALE GENOMIC DNA]</scope>
    <source>
        <strain evidence="5">DSM 13577</strain>
    </source>
</reference>
<dbReference type="InterPro" id="IPR001498">
    <property type="entry name" value="Impact_N"/>
</dbReference>
<dbReference type="PANTHER" id="PTHR16301:SF20">
    <property type="entry name" value="IMPACT FAMILY MEMBER YIGZ"/>
    <property type="match status" value="1"/>
</dbReference>
<dbReference type="SUPFAM" id="SSF54211">
    <property type="entry name" value="Ribosomal protein S5 domain 2-like"/>
    <property type="match status" value="1"/>
</dbReference>
<protein>
    <submittedName>
        <fullName evidence="4">Uncharacterized protein, YigZ family</fullName>
    </submittedName>
</protein>
<evidence type="ECO:0000313" key="4">
    <source>
        <dbReference type="EMBL" id="SES99650.1"/>
    </source>
</evidence>
<gene>
    <name evidence="4" type="ORF">SAMN03080614_102915</name>
</gene>
<dbReference type="Proteomes" id="UP000243819">
    <property type="component" value="Unassembled WGS sequence"/>
</dbReference>
<sequence length="213" mass="23969">MLKKYYCLKEMGIEEIIINKSRFIGLATPIESEEQAQGIIEKVRKEHMNATHNVYAYIFGENDQIQRCSDNGEPSGTAGKPVLEVIKKENLKNTLVIVTRYFGGIKLGSGGLIRAYAQSAKEAIVKAKKGYNLLMNSVEITFNYHYHGKIENFLLNYKYVKDTVFTDKVTVKLLLEDEEIEAFKTAILNITAGNAEIKLTGKEYVFVEVATNG</sequence>
<dbReference type="InterPro" id="IPR015269">
    <property type="entry name" value="UPF0029_Impact_C"/>
</dbReference>
<dbReference type="Gene3D" id="3.30.70.240">
    <property type="match status" value="1"/>
</dbReference>
<feature type="domain" description="UPF0029" evidence="3">
    <location>
        <begin position="140"/>
        <end position="194"/>
    </location>
</feature>
<dbReference type="GO" id="GO:0005737">
    <property type="term" value="C:cytoplasm"/>
    <property type="evidence" value="ECO:0007669"/>
    <property type="project" value="TreeGrafter"/>
</dbReference>
<dbReference type="AlphaFoldDB" id="A0A1I0B138"/>
<dbReference type="PANTHER" id="PTHR16301">
    <property type="entry name" value="IMPACT-RELATED"/>
    <property type="match status" value="1"/>
</dbReference>
<evidence type="ECO:0000259" key="3">
    <source>
        <dbReference type="Pfam" id="PF09186"/>
    </source>
</evidence>
<evidence type="ECO:0000313" key="5">
    <source>
        <dbReference type="Proteomes" id="UP000243819"/>
    </source>
</evidence>
<dbReference type="Pfam" id="PF01205">
    <property type="entry name" value="Impact_N"/>
    <property type="match status" value="1"/>
</dbReference>
<evidence type="ECO:0000256" key="1">
    <source>
        <dbReference type="ARBA" id="ARBA00007665"/>
    </source>
</evidence>
<feature type="domain" description="Impact N-terminal" evidence="2">
    <location>
        <begin position="20"/>
        <end position="124"/>
    </location>
</feature>
<dbReference type="InterPro" id="IPR036956">
    <property type="entry name" value="Impact_N_sf"/>
</dbReference>
<proteinExistence type="inferred from homology"/>